<keyword evidence="2" id="KW-0597">Phosphoprotein</keyword>
<dbReference type="GO" id="GO:0006633">
    <property type="term" value="P:fatty acid biosynthetic process"/>
    <property type="evidence" value="ECO:0007669"/>
    <property type="project" value="TreeGrafter"/>
</dbReference>
<dbReference type="InterPro" id="IPR013968">
    <property type="entry name" value="PKS_KR"/>
</dbReference>
<dbReference type="PANTHER" id="PTHR43775">
    <property type="entry name" value="FATTY ACID SYNTHASE"/>
    <property type="match status" value="1"/>
</dbReference>
<reference evidence="4" key="1">
    <citation type="submission" date="2015-10" db="EMBL/GenBank/DDBJ databases">
        <authorList>
            <person name="Regsiter A."/>
            <person name="william w."/>
        </authorList>
    </citation>
    <scope>NUCLEOTIDE SEQUENCE</scope>
    <source>
        <strain evidence="4">Montdore</strain>
    </source>
</reference>
<keyword evidence="5" id="KW-1185">Reference proteome</keyword>
<dbReference type="InterPro" id="IPR036291">
    <property type="entry name" value="NAD(P)-bd_dom_sf"/>
</dbReference>
<dbReference type="Proteomes" id="UP001412239">
    <property type="component" value="Unassembled WGS sequence"/>
</dbReference>
<dbReference type="Gene3D" id="3.40.50.720">
    <property type="entry name" value="NAD(P)-binding Rossmann-like Domain"/>
    <property type="match status" value="1"/>
</dbReference>
<dbReference type="GO" id="GO:0005737">
    <property type="term" value="C:cytoplasm"/>
    <property type="evidence" value="ECO:0007669"/>
    <property type="project" value="TreeGrafter"/>
</dbReference>
<dbReference type="AlphaFoldDB" id="A0A292PKT9"/>
<feature type="domain" description="Ketoreductase" evidence="3">
    <location>
        <begin position="115"/>
        <end position="297"/>
    </location>
</feature>
<dbReference type="SMART" id="SM00822">
    <property type="entry name" value="PKS_KR"/>
    <property type="match status" value="1"/>
</dbReference>
<accession>A0A292PKT9</accession>
<protein>
    <recommendedName>
        <fullName evidence="3">Ketoreductase domain-containing protein</fullName>
    </recommendedName>
</protein>
<evidence type="ECO:0000259" key="3">
    <source>
        <dbReference type="SMART" id="SM00822"/>
    </source>
</evidence>
<sequence length="314" mass="34459">MAAGLQENLSLVVKASNHINEEDFFNEVLSIAKVLMPHKNPAHLVIENPKITGKLISVEEPVFRNIEELTNIMAAEQQTIDQEIRYRAGLREVRTMESILAKTSDTADVQIKTGGVYLISGGAGGLGLIFAQYISKTRGTKLILTGRSESLSPAQQKAVARLGNATYHHCDISDAVAVNELVKNILAEHKKLDGIIHSAGVIRDSLIIYKTVAEVKQVFAAKIKGTRNLDLATKDLALDFMVSCSSVAGVNGNAGQSDYAAANAWIDNYAYYRENERLQGRRQGKTLSINWPLWKDGGMQLDAESETYMELHFG</sequence>
<dbReference type="InterPro" id="IPR050091">
    <property type="entry name" value="PKS_NRPS_Biosynth_Enz"/>
</dbReference>
<proteinExistence type="predicted"/>
<dbReference type="GO" id="GO:0004312">
    <property type="term" value="F:fatty acid synthase activity"/>
    <property type="evidence" value="ECO:0007669"/>
    <property type="project" value="TreeGrafter"/>
</dbReference>
<evidence type="ECO:0000313" key="5">
    <source>
        <dbReference type="Proteomes" id="UP001412239"/>
    </source>
</evidence>
<evidence type="ECO:0000256" key="1">
    <source>
        <dbReference type="ARBA" id="ARBA00022450"/>
    </source>
</evidence>
<keyword evidence="1" id="KW-0596">Phosphopantetheine</keyword>
<gene>
    <name evidence="4" type="ORF">GSTUAT00008602001</name>
</gene>
<dbReference type="InterPro" id="IPR057326">
    <property type="entry name" value="KR_dom"/>
</dbReference>
<dbReference type="SUPFAM" id="SSF51735">
    <property type="entry name" value="NAD(P)-binding Rossmann-fold domains"/>
    <property type="match status" value="1"/>
</dbReference>
<dbReference type="CDD" id="cd08953">
    <property type="entry name" value="KR_2_SDR_x"/>
    <property type="match status" value="1"/>
</dbReference>
<dbReference type="GO" id="GO:0005886">
    <property type="term" value="C:plasma membrane"/>
    <property type="evidence" value="ECO:0007669"/>
    <property type="project" value="TreeGrafter"/>
</dbReference>
<evidence type="ECO:0000256" key="2">
    <source>
        <dbReference type="ARBA" id="ARBA00022553"/>
    </source>
</evidence>
<dbReference type="EMBL" id="LN891220">
    <property type="protein sequence ID" value="CUS07305.1"/>
    <property type="molecule type" value="Genomic_DNA"/>
</dbReference>
<evidence type="ECO:0000313" key="4">
    <source>
        <dbReference type="EMBL" id="CUS07305.1"/>
    </source>
</evidence>
<name>A0A292PKT9_9PEZI</name>
<dbReference type="Pfam" id="PF08659">
    <property type="entry name" value="KR"/>
    <property type="match status" value="1"/>
</dbReference>
<dbReference type="PANTHER" id="PTHR43775:SF37">
    <property type="entry name" value="SI:DKEY-61P9.11"/>
    <property type="match status" value="1"/>
</dbReference>
<organism evidence="4 5">
    <name type="scientific">Tuber aestivum</name>
    <name type="common">summer truffle</name>
    <dbReference type="NCBI Taxonomy" id="59557"/>
    <lineage>
        <taxon>Eukaryota</taxon>
        <taxon>Fungi</taxon>
        <taxon>Dikarya</taxon>
        <taxon>Ascomycota</taxon>
        <taxon>Pezizomycotina</taxon>
        <taxon>Pezizomycetes</taxon>
        <taxon>Pezizales</taxon>
        <taxon>Tuberaceae</taxon>
        <taxon>Tuber</taxon>
    </lineage>
</organism>